<dbReference type="AlphaFoldDB" id="A0A3M7R4M2"/>
<reference evidence="2 3" key="1">
    <citation type="journal article" date="2018" name="Sci. Rep.">
        <title>Genomic signatures of local adaptation to the degree of environmental predictability in rotifers.</title>
        <authorList>
            <person name="Franch-Gras L."/>
            <person name="Hahn C."/>
            <person name="Garcia-Roger E.M."/>
            <person name="Carmona M.J."/>
            <person name="Serra M."/>
            <person name="Gomez A."/>
        </authorList>
    </citation>
    <scope>NUCLEOTIDE SEQUENCE [LARGE SCALE GENOMIC DNA]</scope>
    <source>
        <strain evidence="2">HYR1</strain>
    </source>
</reference>
<protein>
    <submittedName>
        <fullName evidence="2">Uncharacterized protein</fullName>
    </submittedName>
</protein>
<proteinExistence type="predicted"/>
<comment type="caution">
    <text evidence="2">The sequence shown here is derived from an EMBL/GenBank/DDBJ whole genome shotgun (WGS) entry which is preliminary data.</text>
</comment>
<evidence type="ECO:0000313" key="2">
    <source>
        <dbReference type="EMBL" id="RNA18542.1"/>
    </source>
</evidence>
<dbReference type="Proteomes" id="UP000276133">
    <property type="component" value="Unassembled WGS sequence"/>
</dbReference>
<accession>A0A3M7R4M2</accession>
<dbReference type="EMBL" id="REGN01004223">
    <property type="protein sequence ID" value="RNA18542.1"/>
    <property type="molecule type" value="Genomic_DNA"/>
</dbReference>
<gene>
    <name evidence="2" type="ORF">BpHYR1_018179</name>
</gene>
<evidence type="ECO:0000256" key="1">
    <source>
        <dbReference type="SAM" id="Phobius"/>
    </source>
</evidence>
<feature type="transmembrane region" description="Helical" evidence="1">
    <location>
        <begin position="35"/>
        <end position="57"/>
    </location>
</feature>
<organism evidence="2 3">
    <name type="scientific">Brachionus plicatilis</name>
    <name type="common">Marine rotifer</name>
    <name type="synonym">Brachionus muelleri</name>
    <dbReference type="NCBI Taxonomy" id="10195"/>
    <lineage>
        <taxon>Eukaryota</taxon>
        <taxon>Metazoa</taxon>
        <taxon>Spiralia</taxon>
        <taxon>Gnathifera</taxon>
        <taxon>Rotifera</taxon>
        <taxon>Eurotatoria</taxon>
        <taxon>Monogononta</taxon>
        <taxon>Pseudotrocha</taxon>
        <taxon>Ploima</taxon>
        <taxon>Brachionidae</taxon>
        <taxon>Brachionus</taxon>
    </lineage>
</organism>
<sequence>MIVLILKFDLELQFTKKLVWLPPPSSFLILGLGPAYGRVMVAFNILMFTLVTLGMSIRPTSLLLPSQLHHMRHALEYLFPFEFFL</sequence>
<name>A0A3M7R4M2_BRAPC</name>
<keyword evidence="3" id="KW-1185">Reference proteome</keyword>
<keyword evidence="1" id="KW-0472">Membrane</keyword>
<keyword evidence="1" id="KW-0812">Transmembrane</keyword>
<keyword evidence="1" id="KW-1133">Transmembrane helix</keyword>
<evidence type="ECO:0000313" key="3">
    <source>
        <dbReference type="Proteomes" id="UP000276133"/>
    </source>
</evidence>